<protein>
    <recommendedName>
        <fullName evidence="4">Eukaryotic translation initiation factor 3 subunit H</fullName>
        <shortName evidence="4">eIF3h</shortName>
    </recommendedName>
</protein>
<keyword evidence="2 4" id="KW-0396">Initiation factor</keyword>
<name>A0ABY6LMN7_9ARAC</name>
<dbReference type="PANTHER" id="PTHR10410">
    <property type="entry name" value="EUKARYOTIC TRANSLATION INITIATION FACTOR 3 -RELATED"/>
    <property type="match status" value="1"/>
</dbReference>
<keyword evidence="1 4" id="KW-0963">Cytoplasm</keyword>
<dbReference type="PROSITE" id="PS50249">
    <property type="entry name" value="MPN"/>
    <property type="match status" value="1"/>
</dbReference>
<reference evidence="6 7" key="1">
    <citation type="submission" date="2022-01" db="EMBL/GenBank/DDBJ databases">
        <title>A chromosomal length assembly of Cordylochernes scorpioides.</title>
        <authorList>
            <person name="Zeh D."/>
            <person name="Zeh J."/>
        </authorList>
    </citation>
    <scope>NUCLEOTIDE SEQUENCE [LARGE SCALE GENOMIC DNA]</scope>
    <source>
        <strain evidence="6">IN4F17</strain>
        <tissue evidence="6">Whole Body</tissue>
    </source>
</reference>
<dbReference type="CDD" id="cd08065">
    <property type="entry name" value="MPN_eIF3h"/>
    <property type="match status" value="1"/>
</dbReference>
<feature type="domain" description="MPN" evidence="5">
    <location>
        <begin position="21"/>
        <end position="167"/>
    </location>
</feature>
<dbReference type="InterPro" id="IPR050242">
    <property type="entry name" value="JAMM_MPN+_peptidase_M67A"/>
</dbReference>
<dbReference type="Pfam" id="PF19445">
    <property type="entry name" value="eIF3h_C"/>
    <property type="match status" value="2"/>
</dbReference>
<gene>
    <name evidence="6" type="ORF">LAZ67_21002403</name>
</gene>
<organism evidence="6 7">
    <name type="scientific">Cordylochernes scorpioides</name>
    <dbReference type="NCBI Taxonomy" id="51811"/>
    <lineage>
        <taxon>Eukaryota</taxon>
        <taxon>Metazoa</taxon>
        <taxon>Ecdysozoa</taxon>
        <taxon>Arthropoda</taxon>
        <taxon>Chelicerata</taxon>
        <taxon>Arachnida</taxon>
        <taxon>Pseudoscorpiones</taxon>
        <taxon>Cheliferoidea</taxon>
        <taxon>Chernetidae</taxon>
        <taxon>Cordylochernes</taxon>
    </lineage>
</organism>
<dbReference type="InterPro" id="IPR000555">
    <property type="entry name" value="JAMM/MPN+_dom"/>
</dbReference>
<evidence type="ECO:0000259" key="5">
    <source>
        <dbReference type="PROSITE" id="PS50249"/>
    </source>
</evidence>
<dbReference type="SMART" id="SM00232">
    <property type="entry name" value="JAB_MPN"/>
    <property type="match status" value="1"/>
</dbReference>
<evidence type="ECO:0000313" key="7">
    <source>
        <dbReference type="Proteomes" id="UP001235939"/>
    </source>
</evidence>
<comment type="similarity">
    <text evidence="4">Belongs to the eIF-3 subunit H family.</text>
</comment>
<dbReference type="Pfam" id="PF01398">
    <property type="entry name" value="JAB"/>
    <property type="match status" value="1"/>
</dbReference>
<keyword evidence="3 4" id="KW-0648">Protein biosynthesis</keyword>
<dbReference type="InterPro" id="IPR027524">
    <property type="entry name" value="eIF3h"/>
</dbReference>
<proteinExistence type="inferred from homology"/>
<comment type="function">
    <text evidence="4">Component of the eukaryotic translation initiation factor 3 (eIF-3) complex, which is involved in protein synthesis of a specialized repertoire of mRNAs and, together with other initiation factors, stimulates binding of mRNA and methionyl-tRNAi to the 40S ribosome. The eIF-3 complex specifically targets and initiates translation of a subset of mRNAs involved in cell proliferation.</text>
</comment>
<dbReference type="EMBL" id="CP092883">
    <property type="protein sequence ID" value="UYV82481.1"/>
    <property type="molecule type" value="Genomic_DNA"/>
</dbReference>
<keyword evidence="7" id="KW-1185">Reference proteome</keyword>
<dbReference type="InterPro" id="IPR045810">
    <property type="entry name" value="eIF3h_C"/>
</dbReference>
<evidence type="ECO:0000313" key="6">
    <source>
        <dbReference type="EMBL" id="UYV82481.1"/>
    </source>
</evidence>
<comment type="subcellular location">
    <subcellularLocation>
        <location evidence="4">Cytoplasm</location>
    </subcellularLocation>
</comment>
<dbReference type="Gene3D" id="3.40.140.10">
    <property type="entry name" value="Cytidine Deaminase, domain 2"/>
    <property type="match status" value="1"/>
</dbReference>
<dbReference type="HAMAP" id="MF_03007">
    <property type="entry name" value="eIF3h"/>
    <property type="match status" value="1"/>
</dbReference>
<evidence type="ECO:0000256" key="3">
    <source>
        <dbReference type="ARBA" id="ARBA00022917"/>
    </source>
</evidence>
<evidence type="ECO:0000256" key="2">
    <source>
        <dbReference type="ARBA" id="ARBA00022540"/>
    </source>
</evidence>
<evidence type="ECO:0000256" key="4">
    <source>
        <dbReference type="HAMAP-Rule" id="MF_03007"/>
    </source>
</evidence>
<sequence>MASSKSQGKRANPPENKIDYVQVEGLVLLRIIKHCQEEGSSLVDVAQGVLLGLAMDNRLEITNSFPFPRRAADEDDAEDPGCIVRCGRCAGEYQMEMMRHLRHVNVDHLHVGWYQSTHFGSYFNRVLLDSQYNYQSSIEESVVLIYDPIRTSRGFLSVRAYRLTPSAMALYHDGDFPFDSQVTECKRVVLGSLKSGAIPHNKIFEELPVVIRNSPLVNILQCELDGSEAPAPPATLDLGAATVLERNMSALIECLDAAGQETNKLVNYQRQLHKQQQTKTQYLQKRFEVVPNMEAFAADSNMSTDLQIPGVGLLLSSINRAQENAARAEKGEPPLPEEDLSKTFKPIPHPPRLDLLLLYGQSNNYCQQVAQFASQALSKLFLADALQNKPRPE</sequence>
<evidence type="ECO:0000256" key="1">
    <source>
        <dbReference type="ARBA" id="ARBA00022490"/>
    </source>
</evidence>
<dbReference type="Proteomes" id="UP001235939">
    <property type="component" value="Chromosome 21"/>
</dbReference>
<dbReference type="InterPro" id="IPR037518">
    <property type="entry name" value="MPN"/>
</dbReference>
<comment type="subunit">
    <text evidence="4">Component of the eukaryotic translation initiation factor 3 (eIF-3) complex.</text>
</comment>
<accession>A0ABY6LMN7</accession>